<dbReference type="AlphaFoldDB" id="A0A426Z3V1"/>
<accession>A0A426Z3V1</accession>
<feature type="non-terminal residue" evidence="1">
    <location>
        <position position="171"/>
    </location>
</feature>
<proteinExistence type="predicted"/>
<sequence length="171" mass="18067">MVTTANRQKAALITSLFVTREDVRWRSLSSTRAVPMVEEEDGDVRPSRDGAGVAMAEKGDGSIGAPQSVAVTVEEEDGNDDSKGGVGLWWTNEKRWGDGITGGSASEGCACRGLWCSDCYSCCSPLGVAESVGKPQEIVYPCIPKSDGEDEEGQASSSLAVSTRWISTAKL</sequence>
<comment type="caution">
    <text evidence="1">The sequence shown here is derived from an EMBL/GenBank/DDBJ whole genome shotgun (WGS) entry which is preliminary data.</text>
</comment>
<gene>
    <name evidence="1" type="ORF">B296_00046434</name>
</gene>
<evidence type="ECO:0000313" key="1">
    <source>
        <dbReference type="EMBL" id="RRT58613.1"/>
    </source>
</evidence>
<evidence type="ECO:0000313" key="2">
    <source>
        <dbReference type="Proteomes" id="UP000287651"/>
    </source>
</evidence>
<dbReference type="Proteomes" id="UP000287651">
    <property type="component" value="Unassembled WGS sequence"/>
</dbReference>
<dbReference type="EMBL" id="AMZH03008590">
    <property type="protein sequence ID" value="RRT58613.1"/>
    <property type="molecule type" value="Genomic_DNA"/>
</dbReference>
<protein>
    <submittedName>
        <fullName evidence="1">Uncharacterized protein</fullName>
    </submittedName>
</protein>
<name>A0A426Z3V1_ENSVE</name>
<organism evidence="1 2">
    <name type="scientific">Ensete ventricosum</name>
    <name type="common">Abyssinian banana</name>
    <name type="synonym">Musa ensete</name>
    <dbReference type="NCBI Taxonomy" id="4639"/>
    <lineage>
        <taxon>Eukaryota</taxon>
        <taxon>Viridiplantae</taxon>
        <taxon>Streptophyta</taxon>
        <taxon>Embryophyta</taxon>
        <taxon>Tracheophyta</taxon>
        <taxon>Spermatophyta</taxon>
        <taxon>Magnoliopsida</taxon>
        <taxon>Liliopsida</taxon>
        <taxon>Zingiberales</taxon>
        <taxon>Musaceae</taxon>
        <taxon>Ensete</taxon>
    </lineage>
</organism>
<reference evidence="1 2" key="1">
    <citation type="journal article" date="2014" name="Agronomy (Basel)">
        <title>A Draft Genome Sequence for Ensete ventricosum, the Drought-Tolerant Tree Against Hunger.</title>
        <authorList>
            <person name="Harrison J."/>
            <person name="Moore K.A."/>
            <person name="Paszkiewicz K."/>
            <person name="Jones T."/>
            <person name="Grant M."/>
            <person name="Ambacheew D."/>
            <person name="Muzemil S."/>
            <person name="Studholme D.J."/>
        </authorList>
    </citation>
    <scope>NUCLEOTIDE SEQUENCE [LARGE SCALE GENOMIC DNA]</scope>
</reference>